<reference evidence="2 3" key="1">
    <citation type="journal article" date="2021" name="Elife">
        <title>Chloroplast acquisition without the gene transfer in kleptoplastic sea slugs, Plakobranchus ocellatus.</title>
        <authorList>
            <person name="Maeda T."/>
            <person name="Takahashi S."/>
            <person name="Yoshida T."/>
            <person name="Shimamura S."/>
            <person name="Takaki Y."/>
            <person name="Nagai Y."/>
            <person name="Toyoda A."/>
            <person name="Suzuki Y."/>
            <person name="Arimoto A."/>
            <person name="Ishii H."/>
            <person name="Satoh N."/>
            <person name="Nishiyama T."/>
            <person name="Hasebe M."/>
            <person name="Maruyama T."/>
            <person name="Minagawa J."/>
            <person name="Obokata J."/>
            <person name="Shigenobu S."/>
        </authorList>
    </citation>
    <scope>NUCLEOTIDE SEQUENCE [LARGE SCALE GENOMIC DNA]</scope>
</reference>
<evidence type="ECO:0000313" key="2">
    <source>
        <dbReference type="EMBL" id="GFR83513.1"/>
    </source>
</evidence>
<protein>
    <submittedName>
        <fullName evidence="2">Uncharacterized protein</fullName>
    </submittedName>
</protein>
<comment type="caution">
    <text evidence="2">The sequence shown here is derived from an EMBL/GenBank/DDBJ whole genome shotgun (WGS) entry which is preliminary data.</text>
</comment>
<gene>
    <name evidence="2" type="ORF">ElyMa_004125700</name>
</gene>
<dbReference type="Proteomes" id="UP000762676">
    <property type="component" value="Unassembled WGS sequence"/>
</dbReference>
<accession>A0AAV4GCM2</accession>
<feature type="compositionally biased region" description="Low complexity" evidence="1">
    <location>
        <begin position="121"/>
        <end position="137"/>
    </location>
</feature>
<organism evidence="2 3">
    <name type="scientific">Elysia marginata</name>
    <dbReference type="NCBI Taxonomy" id="1093978"/>
    <lineage>
        <taxon>Eukaryota</taxon>
        <taxon>Metazoa</taxon>
        <taxon>Spiralia</taxon>
        <taxon>Lophotrochozoa</taxon>
        <taxon>Mollusca</taxon>
        <taxon>Gastropoda</taxon>
        <taxon>Heterobranchia</taxon>
        <taxon>Euthyneura</taxon>
        <taxon>Panpulmonata</taxon>
        <taxon>Sacoglossa</taxon>
        <taxon>Placobranchoidea</taxon>
        <taxon>Plakobranchidae</taxon>
        <taxon>Elysia</taxon>
    </lineage>
</organism>
<dbReference type="EMBL" id="BMAT01008380">
    <property type="protein sequence ID" value="GFR83513.1"/>
    <property type="molecule type" value="Genomic_DNA"/>
</dbReference>
<feature type="non-terminal residue" evidence="2">
    <location>
        <position position="1"/>
    </location>
</feature>
<evidence type="ECO:0000313" key="3">
    <source>
        <dbReference type="Proteomes" id="UP000762676"/>
    </source>
</evidence>
<sequence>ETCPEIATELDDKLSHFRDVTSLCTNDGYRLVNSCPSEPIETTTHGASATDASGTVPTGHDGMNPGYMQGERTGVGAVISGVDYPVSPDTGSDGGDEQDTINGTAEADDTDPKVTDSSSPTVANAANSNQTTTASEATVTRRFSDSLVVTDPATGISYTNQSIMACNLNLTRRLGLGGDPSLPPAVPIFWGRRMFVESTVAQPQQAVVIETQDATSWVDYPSAGVTPRHCAKRFQMSCFRQVEEKDCWFFDPNSMTDFCQHLRNMYGSILADGGQISGELFDQYPEDDVMDSFFPSPPRVTAPSAAGNSSHLNSSDIELQVVDFPEGSNNASCTLRNFKSGARTVRSLSFSLTMALNHETGVFVLSNENTFESNWEKVQCRMEGDNNNNFEPVCDTVYCSTGFFYAPGMDATSACLKPDYLEISFIFRGIDSATLAKILDLIQAASVYYGPGMYVEALGGFVDMERGNMAYTDMYRIQNISITDASDRIPSTLALVESLSELDLGQRIKESRVVNKVRE</sequence>
<proteinExistence type="predicted"/>
<evidence type="ECO:0000256" key="1">
    <source>
        <dbReference type="SAM" id="MobiDB-lite"/>
    </source>
</evidence>
<feature type="region of interest" description="Disordered" evidence="1">
    <location>
        <begin position="80"/>
        <end position="137"/>
    </location>
</feature>
<keyword evidence="3" id="KW-1185">Reference proteome</keyword>
<dbReference type="AlphaFoldDB" id="A0AAV4GCM2"/>
<name>A0AAV4GCM2_9GAST</name>